<dbReference type="InterPro" id="IPR011711">
    <property type="entry name" value="GntR_C"/>
</dbReference>
<dbReference type="Gene3D" id="1.10.10.10">
    <property type="entry name" value="Winged helix-like DNA-binding domain superfamily/Winged helix DNA-binding domain"/>
    <property type="match status" value="1"/>
</dbReference>
<organism evidence="5">
    <name type="scientific">Streptomyces sp. SID14436</name>
    <dbReference type="NCBI Taxonomy" id="2706070"/>
    <lineage>
        <taxon>Bacteria</taxon>
        <taxon>Bacillati</taxon>
        <taxon>Actinomycetota</taxon>
        <taxon>Actinomycetes</taxon>
        <taxon>Kitasatosporales</taxon>
        <taxon>Streptomycetaceae</taxon>
        <taxon>Streptomyces</taxon>
    </lineage>
</organism>
<evidence type="ECO:0000259" key="4">
    <source>
        <dbReference type="PROSITE" id="PS50949"/>
    </source>
</evidence>
<dbReference type="SMART" id="SM00895">
    <property type="entry name" value="FCD"/>
    <property type="match status" value="1"/>
</dbReference>
<keyword evidence="2" id="KW-0238">DNA-binding</keyword>
<reference evidence="5" key="1">
    <citation type="submission" date="2020-01" db="EMBL/GenBank/DDBJ databases">
        <title>Insect and environment-associated Actinomycetes.</title>
        <authorList>
            <person name="Currrie C."/>
            <person name="Chevrette M."/>
            <person name="Carlson C."/>
            <person name="Stubbendieck R."/>
            <person name="Wendt-Pienkowski E."/>
        </authorList>
    </citation>
    <scope>NUCLEOTIDE SEQUENCE</scope>
    <source>
        <strain evidence="5">SID14436</strain>
    </source>
</reference>
<dbReference type="SUPFAM" id="SSF48008">
    <property type="entry name" value="GntR ligand-binding domain-like"/>
    <property type="match status" value="1"/>
</dbReference>
<dbReference type="PANTHER" id="PTHR43537:SF5">
    <property type="entry name" value="UXU OPERON TRANSCRIPTIONAL REGULATOR"/>
    <property type="match status" value="1"/>
</dbReference>
<keyword evidence="1" id="KW-0805">Transcription regulation</keyword>
<dbReference type="InterPro" id="IPR036390">
    <property type="entry name" value="WH_DNA-bd_sf"/>
</dbReference>
<dbReference type="Gene3D" id="1.20.120.530">
    <property type="entry name" value="GntR ligand-binding domain-like"/>
    <property type="match status" value="1"/>
</dbReference>
<name>A0A6G3QYZ3_9ACTN</name>
<dbReference type="CDD" id="cd07377">
    <property type="entry name" value="WHTH_GntR"/>
    <property type="match status" value="1"/>
</dbReference>
<dbReference type="PROSITE" id="PS50949">
    <property type="entry name" value="HTH_GNTR"/>
    <property type="match status" value="1"/>
</dbReference>
<evidence type="ECO:0000256" key="3">
    <source>
        <dbReference type="ARBA" id="ARBA00023163"/>
    </source>
</evidence>
<evidence type="ECO:0000313" key="5">
    <source>
        <dbReference type="EMBL" id="NEA88601.1"/>
    </source>
</evidence>
<proteinExistence type="predicted"/>
<accession>A0A6G3QYZ3</accession>
<dbReference type="PRINTS" id="PR00035">
    <property type="entry name" value="HTHGNTR"/>
</dbReference>
<dbReference type="GO" id="GO:0003677">
    <property type="term" value="F:DNA binding"/>
    <property type="evidence" value="ECO:0007669"/>
    <property type="project" value="UniProtKB-KW"/>
</dbReference>
<protein>
    <submittedName>
        <fullName evidence="5">FadR family transcriptional regulator</fullName>
    </submittedName>
</protein>
<evidence type="ECO:0000256" key="2">
    <source>
        <dbReference type="ARBA" id="ARBA00023125"/>
    </source>
</evidence>
<dbReference type="InterPro" id="IPR000524">
    <property type="entry name" value="Tscrpt_reg_HTH_GntR"/>
</dbReference>
<comment type="caution">
    <text evidence="5">The sequence shown here is derived from an EMBL/GenBank/DDBJ whole genome shotgun (WGS) entry which is preliminary data.</text>
</comment>
<feature type="domain" description="HTH gntR-type" evidence="4">
    <location>
        <begin position="12"/>
        <end position="82"/>
    </location>
</feature>
<evidence type="ECO:0000256" key="1">
    <source>
        <dbReference type="ARBA" id="ARBA00023015"/>
    </source>
</evidence>
<dbReference type="AlphaFoldDB" id="A0A6G3QYZ3"/>
<dbReference type="Pfam" id="PF00392">
    <property type="entry name" value="GntR"/>
    <property type="match status" value="1"/>
</dbReference>
<keyword evidence="3" id="KW-0804">Transcription</keyword>
<dbReference type="EMBL" id="JAAGMD010000624">
    <property type="protein sequence ID" value="NEA88601.1"/>
    <property type="molecule type" value="Genomic_DNA"/>
</dbReference>
<dbReference type="SUPFAM" id="SSF46785">
    <property type="entry name" value="Winged helix' DNA-binding domain"/>
    <property type="match status" value="1"/>
</dbReference>
<dbReference type="GO" id="GO:0003700">
    <property type="term" value="F:DNA-binding transcription factor activity"/>
    <property type="evidence" value="ECO:0007669"/>
    <property type="project" value="InterPro"/>
</dbReference>
<dbReference type="InterPro" id="IPR036388">
    <property type="entry name" value="WH-like_DNA-bd_sf"/>
</dbReference>
<gene>
    <name evidence="5" type="ORF">G3I53_21830</name>
</gene>
<dbReference type="SMART" id="SM00345">
    <property type="entry name" value="HTH_GNTR"/>
    <property type="match status" value="1"/>
</dbReference>
<dbReference type="InterPro" id="IPR008920">
    <property type="entry name" value="TF_FadR/GntR_C"/>
</dbReference>
<sequence>MRASLISPLNAGGRVEEVVERISRAILLGLVVDGEQLPTEVEFAHQLGVSPMTLREALAVLRQRGLVETRRGRNGGTFVRRPAHPPLGALEEQLRTTTVSELRDLADEQFAVCGAAALLAAERASAANVRRMLHLVEQLAAAENIGDRIRADSRFHLEIAMASQSERLTRLEVALQAELTPMLWLPVDSRTSVEDVTAEHHAIATAIAEEDGERARALAERHVRRNLRRLIELHLTVAGR</sequence>
<dbReference type="PANTHER" id="PTHR43537">
    <property type="entry name" value="TRANSCRIPTIONAL REGULATOR, GNTR FAMILY"/>
    <property type="match status" value="1"/>
</dbReference>
<dbReference type="Pfam" id="PF07729">
    <property type="entry name" value="FCD"/>
    <property type="match status" value="1"/>
</dbReference>